<dbReference type="RefSeq" id="XP_041233676.1">
    <property type="nucleotide sequence ID" value="XM_041370999.1"/>
</dbReference>
<name>A0AAD4EL73_9AGAM</name>
<keyword evidence="2" id="KW-1185">Reference proteome</keyword>
<organism evidence="1 2">
    <name type="scientific">Suillus fuscotomentosus</name>
    <dbReference type="NCBI Taxonomy" id="1912939"/>
    <lineage>
        <taxon>Eukaryota</taxon>
        <taxon>Fungi</taxon>
        <taxon>Dikarya</taxon>
        <taxon>Basidiomycota</taxon>
        <taxon>Agaricomycotina</taxon>
        <taxon>Agaricomycetes</taxon>
        <taxon>Agaricomycetidae</taxon>
        <taxon>Boletales</taxon>
        <taxon>Suillineae</taxon>
        <taxon>Suillaceae</taxon>
        <taxon>Suillus</taxon>
    </lineage>
</organism>
<evidence type="ECO:0008006" key="3">
    <source>
        <dbReference type="Google" id="ProtNLM"/>
    </source>
</evidence>
<gene>
    <name evidence="1" type="ORF">F5891DRAFT_226711</name>
</gene>
<dbReference type="SUPFAM" id="SSF52058">
    <property type="entry name" value="L domain-like"/>
    <property type="match status" value="1"/>
</dbReference>
<protein>
    <recommendedName>
        <fullName evidence="3">F-box domain-containing protein</fullName>
    </recommendedName>
</protein>
<dbReference type="AlphaFoldDB" id="A0AAD4EL73"/>
<dbReference type="GeneID" id="64665297"/>
<evidence type="ECO:0000313" key="2">
    <source>
        <dbReference type="Proteomes" id="UP001195769"/>
    </source>
</evidence>
<comment type="caution">
    <text evidence="1">The sequence shown here is derived from an EMBL/GenBank/DDBJ whole genome shotgun (WGS) entry which is preliminary data.</text>
</comment>
<dbReference type="EMBL" id="JABBWK010000002">
    <property type="protein sequence ID" value="KAG1908101.1"/>
    <property type="molecule type" value="Genomic_DNA"/>
</dbReference>
<evidence type="ECO:0000313" key="1">
    <source>
        <dbReference type="EMBL" id="KAG1908101.1"/>
    </source>
</evidence>
<proteinExistence type="predicted"/>
<dbReference type="Gene3D" id="3.80.10.10">
    <property type="entry name" value="Ribonuclease Inhibitor"/>
    <property type="match status" value="1"/>
</dbReference>
<sequence length="513" mass="58463">MHKCLQIAELFDVICKRVLATGHQGSLAALCRTCRLFHEPALDVLYKSLESLRPLLFCIPEIVTIGNKITMFKELRFSDWQRMQYYAKRVHSLRVNDQEEVVIDKTILHALATSPFTPPMFTHLKRLWWSNNSADALPLLCSLVNARLEWLILHDLDPVLLPRVVPHIISSNSLHVACFPEKYSMRHIRPDVFQSWRNLQNLVCGLVNDATLYHLATSSKLTHLTIQVDEKNNYSALMKLAGQPVFTALEGLDITATHTLHCIPILEIAELPSLRSLRIHSTETGLTDVELHQCFCLISRHCPNLRHLRMKDLQVSPPKFPVGYIITFDILKTLFSLRYMEGLHLDTTCTFSLDDNELAQLAGTWLKLRALELGTENGWRQPSKITLQGFAELLRRCPVLLVVGLAMNAWAPDIDHRRPGGGIRRNGLEVLRVADSKVTDPLSVAAFLSDVAPNAEITGYEVGFEIGFDMYGTFNTRMLYRERWEEVSMLHPLLVNLRRQEVVGLESDEYSRD</sequence>
<dbReference type="InterPro" id="IPR032675">
    <property type="entry name" value="LRR_dom_sf"/>
</dbReference>
<dbReference type="Proteomes" id="UP001195769">
    <property type="component" value="Unassembled WGS sequence"/>
</dbReference>
<accession>A0AAD4EL73</accession>
<reference evidence="1" key="1">
    <citation type="journal article" date="2020" name="New Phytol.">
        <title>Comparative genomics reveals dynamic genome evolution in host specialist ectomycorrhizal fungi.</title>
        <authorList>
            <person name="Lofgren L.A."/>
            <person name="Nguyen N.H."/>
            <person name="Vilgalys R."/>
            <person name="Ruytinx J."/>
            <person name="Liao H.L."/>
            <person name="Branco S."/>
            <person name="Kuo A."/>
            <person name="LaButti K."/>
            <person name="Lipzen A."/>
            <person name="Andreopoulos W."/>
            <person name="Pangilinan J."/>
            <person name="Riley R."/>
            <person name="Hundley H."/>
            <person name="Na H."/>
            <person name="Barry K."/>
            <person name="Grigoriev I.V."/>
            <person name="Stajich J.E."/>
            <person name="Kennedy P.G."/>
        </authorList>
    </citation>
    <scope>NUCLEOTIDE SEQUENCE</scope>
    <source>
        <strain evidence="1">FC203</strain>
    </source>
</reference>